<dbReference type="PANTHER" id="PTHR43143:SF1">
    <property type="entry name" value="SERINE_THREONINE-PROTEIN PHOSPHATASE CPPED1"/>
    <property type="match status" value="1"/>
</dbReference>
<dbReference type="EC" id="3.1.-.-" evidence="2"/>
<protein>
    <submittedName>
        <fullName evidence="2">Metallophosphoesterase family protein</fullName>
        <ecNumber evidence="2">3.1.-.-</ecNumber>
    </submittedName>
</protein>
<dbReference type="PANTHER" id="PTHR43143">
    <property type="entry name" value="METALLOPHOSPHOESTERASE, CALCINEURIN SUPERFAMILY"/>
    <property type="match status" value="1"/>
</dbReference>
<accession>A0ABW6AV38</accession>
<evidence type="ECO:0000259" key="1">
    <source>
        <dbReference type="Pfam" id="PF00149"/>
    </source>
</evidence>
<dbReference type="RefSeq" id="WP_377608583.1">
    <property type="nucleotide sequence ID" value="NZ_JBHUPA010000001.1"/>
</dbReference>
<organism evidence="2 3">
    <name type="scientific">Olivibacter jilunii</name>
    <dbReference type="NCBI Taxonomy" id="985016"/>
    <lineage>
        <taxon>Bacteria</taxon>
        <taxon>Pseudomonadati</taxon>
        <taxon>Bacteroidota</taxon>
        <taxon>Sphingobacteriia</taxon>
        <taxon>Sphingobacteriales</taxon>
        <taxon>Sphingobacteriaceae</taxon>
        <taxon>Olivibacter</taxon>
    </lineage>
</organism>
<proteinExistence type="predicted"/>
<keyword evidence="2" id="KW-0378">Hydrolase</keyword>
<evidence type="ECO:0000313" key="2">
    <source>
        <dbReference type="EMBL" id="MFD2960193.1"/>
    </source>
</evidence>
<dbReference type="GO" id="GO:0016787">
    <property type="term" value="F:hydrolase activity"/>
    <property type="evidence" value="ECO:0007669"/>
    <property type="project" value="UniProtKB-KW"/>
</dbReference>
<comment type="caution">
    <text evidence="2">The sequence shown here is derived from an EMBL/GenBank/DDBJ whole genome shotgun (WGS) entry which is preliminary data.</text>
</comment>
<sequence length="328" mass="36580">MKRSEFIRQLSSAFIAFHIPVAFGKLPRTFNKKFKIGLIADLHQDIMHDGQNRLEVFLKSVEAERPDAIMQLGDFAYPSEKNQHIINRFNQAHANALHVIGNHDTDNGHTKEACIRVWGMPARYYTKTLNGIKLIVLDGNDKGSPTHKGGYPAFIGAEQANWLKSELEKTEDPVVIISHQPLAGPAAIDNAKEIQDILSPAASKILLAINGHTHIDTAVTLGGITYVHINSASYFWAGKKYKHNSYAEAVHKDHPWIAYTFPYQTSLFTFLEVDPMTSSIKILGKKSHWQGDSPASLGYKENNLTVGNEVIPRITARNIHKQTAKIPS</sequence>
<evidence type="ECO:0000313" key="3">
    <source>
        <dbReference type="Proteomes" id="UP001597560"/>
    </source>
</evidence>
<dbReference type="Pfam" id="PF00149">
    <property type="entry name" value="Metallophos"/>
    <property type="match status" value="1"/>
</dbReference>
<name>A0ABW6AV38_9SPHI</name>
<dbReference type="Proteomes" id="UP001597560">
    <property type="component" value="Unassembled WGS sequence"/>
</dbReference>
<feature type="domain" description="Calcineurin-like phosphoesterase" evidence="1">
    <location>
        <begin position="34"/>
        <end position="215"/>
    </location>
</feature>
<dbReference type="InterPro" id="IPR051918">
    <property type="entry name" value="STPP_CPPED1"/>
</dbReference>
<dbReference type="InterPro" id="IPR029052">
    <property type="entry name" value="Metallo-depent_PP-like"/>
</dbReference>
<dbReference type="EMBL" id="JBHUPA010000001">
    <property type="protein sequence ID" value="MFD2960193.1"/>
    <property type="molecule type" value="Genomic_DNA"/>
</dbReference>
<dbReference type="InterPro" id="IPR004843">
    <property type="entry name" value="Calcineurin-like_PHP"/>
</dbReference>
<gene>
    <name evidence="2" type="ORF">ACFS6J_00250</name>
</gene>
<keyword evidence="3" id="KW-1185">Reference proteome</keyword>
<dbReference type="SUPFAM" id="SSF56300">
    <property type="entry name" value="Metallo-dependent phosphatases"/>
    <property type="match status" value="1"/>
</dbReference>
<reference evidence="3" key="1">
    <citation type="journal article" date="2019" name="Int. J. Syst. Evol. Microbiol.">
        <title>The Global Catalogue of Microorganisms (GCM) 10K type strain sequencing project: providing services to taxonomists for standard genome sequencing and annotation.</title>
        <authorList>
            <consortium name="The Broad Institute Genomics Platform"/>
            <consortium name="The Broad Institute Genome Sequencing Center for Infectious Disease"/>
            <person name="Wu L."/>
            <person name="Ma J."/>
        </authorList>
    </citation>
    <scope>NUCLEOTIDE SEQUENCE [LARGE SCALE GENOMIC DNA]</scope>
    <source>
        <strain evidence="3">KCTC 23098</strain>
    </source>
</reference>
<dbReference type="Gene3D" id="3.60.21.10">
    <property type="match status" value="1"/>
</dbReference>